<dbReference type="GO" id="GO:0008236">
    <property type="term" value="F:serine-type peptidase activity"/>
    <property type="evidence" value="ECO:0007669"/>
    <property type="project" value="UniProtKB-KW"/>
</dbReference>
<evidence type="ECO:0000256" key="3">
    <source>
        <dbReference type="ARBA" id="ARBA00022801"/>
    </source>
</evidence>
<dbReference type="EMBL" id="JAENMS010000006">
    <property type="protein sequence ID" value="MBL5935450.1"/>
    <property type="molecule type" value="Genomic_DNA"/>
</dbReference>
<keyword evidence="3" id="KW-0378">Hydrolase</keyword>
<feature type="region of interest" description="Disordered" evidence="5">
    <location>
        <begin position="478"/>
        <end position="504"/>
    </location>
</feature>
<dbReference type="PANTHER" id="PTHR33209:SF1">
    <property type="entry name" value="PEPTIDASE S49 DOMAIN-CONTAINING PROTEIN"/>
    <property type="match status" value="1"/>
</dbReference>
<comment type="similarity">
    <text evidence="1">Belongs to the peptidase S49 family.</text>
</comment>
<dbReference type="AlphaFoldDB" id="A0AAP2AF15"/>
<dbReference type="InterPro" id="IPR033855">
    <property type="entry name" value="Protein_C"/>
</dbReference>
<proteinExistence type="inferred from homology"/>
<organism evidence="7 8">
    <name type="scientific">Lelliottia amnigena</name>
    <name type="common">Enterobacter amnigenus</name>
    <dbReference type="NCBI Taxonomy" id="61646"/>
    <lineage>
        <taxon>Bacteria</taxon>
        <taxon>Pseudomonadati</taxon>
        <taxon>Pseudomonadota</taxon>
        <taxon>Gammaproteobacteria</taxon>
        <taxon>Enterobacterales</taxon>
        <taxon>Enterobacteriaceae</taxon>
        <taxon>Lelliottia</taxon>
    </lineage>
</organism>
<evidence type="ECO:0000313" key="7">
    <source>
        <dbReference type="EMBL" id="MBL5935450.1"/>
    </source>
</evidence>
<dbReference type="PANTHER" id="PTHR33209">
    <property type="entry name" value="PROTEASE 4"/>
    <property type="match status" value="1"/>
</dbReference>
<keyword evidence="2" id="KW-0645">Protease</keyword>
<evidence type="ECO:0000256" key="4">
    <source>
        <dbReference type="ARBA" id="ARBA00022825"/>
    </source>
</evidence>
<protein>
    <submittedName>
        <fullName evidence="7">S49 family peptidase</fullName>
    </submittedName>
</protein>
<dbReference type="RefSeq" id="WP_202665952.1">
    <property type="nucleotide sequence ID" value="NZ_JAENMR010000006.1"/>
</dbReference>
<sequence>MPRNLAHIASTAFNEPLMLEPAYARVFFSALGKETGTERLIIPQENALLSAQDMEAVTASFMSGDRKAARFYEVRNGIAVLPVTGSLVHKLGAMRPFSGMTGYDGIIARLTQAMADPEVRGVMLDIDSPGGQVAGAFDCADLITRLRAQKPIWALTNDMACSAAMLMASACTRRLTTQTGRMGSVGVLMAHTNIAGALEKEGREITLIFAGSHKTDGNPYSPLPDAVRAAFQTKMEDVRVMFAQKVAQGIGMSVEAVLATEAAVYDGAQAVAVAVGFADELVNSADAVELMAAALTNKTLPTGDSMTTPQQAAELAAQERQRVMGILGSPAAKGREALANALALQEGMTVVQAEGILNAAPASAEGSPTVAERIMALPAAKGRETLASLLAEDPGMTLDKAEALLSASPTAAVETASLRDQLLANPVAKGREALAEALASDPGMTHDRAVELLSLAPVATGTGALAASFERFMASDAAPSAGNDVDGGDEETARLGSFIGRQEQ</sequence>
<keyword evidence="4" id="KW-0720">Serine protease</keyword>
<accession>A0AAP2AF15</accession>
<name>A0AAP2AF15_LELAM</name>
<evidence type="ECO:0000256" key="5">
    <source>
        <dbReference type="SAM" id="MobiDB-lite"/>
    </source>
</evidence>
<dbReference type="InterPro" id="IPR002142">
    <property type="entry name" value="Peptidase_S49"/>
</dbReference>
<evidence type="ECO:0000259" key="6">
    <source>
        <dbReference type="Pfam" id="PF01343"/>
    </source>
</evidence>
<evidence type="ECO:0000313" key="8">
    <source>
        <dbReference type="Proteomes" id="UP000653275"/>
    </source>
</evidence>
<feature type="domain" description="Peptidase S49" evidence="6">
    <location>
        <begin position="146"/>
        <end position="293"/>
    </location>
</feature>
<dbReference type="CDD" id="cd07022">
    <property type="entry name" value="S49_Sppa_36K_type"/>
    <property type="match status" value="1"/>
</dbReference>
<dbReference type="GO" id="GO:0006508">
    <property type="term" value="P:proteolysis"/>
    <property type="evidence" value="ECO:0007669"/>
    <property type="project" value="UniProtKB-KW"/>
</dbReference>
<gene>
    <name evidence="7" type="ORF">I7V27_13480</name>
</gene>
<reference evidence="7" key="1">
    <citation type="submission" date="2020-12" db="EMBL/GenBank/DDBJ databases">
        <title>Draft genome sequence of Enterobacter spp., Lelliottia spp. and Serratia spp. isolated from drinking water reservoirs and lakes.</title>
        <authorList>
            <person name="Reitter C."/>
            <person name="Neuhaus K."/>
            <person name="Huegler M."/>
        </authorList>
    </citation>
    <scope>NUCLEOTIDE SEQUENCE</scope>
    <source>
        <strain evidence="7">TZW15</strain>
    </source>
</reference>
<dbReference type="InterPro" id="IPR029045">
    <property type="entry name" value="ClpP/crotonase-like_dom_sf"/>
</dbReference>
<evidence type="ECO:0000256" key="1">
    <source>
        <dbReference type="ARBA" id="ARBA00008683"/>
    </source>
</evidence>
<dbReference type="Gene3D" id="3.90.226.10">
    <property type="entry name" value="2-enoyl-CoA Hydratase, Chain A, domain 1"/>
    <property type="match status" value="1"/>
</dbReference>
<dbReference type="Pfam" id="PF01343">
    <property type="entry name" value="Peptidase_S49"/>
    <property type="match status" value="1"/>
</dbReference>
<dbReference type="Proteomes" id="UP000653275">
    <property type="component" value="Unassembled WGS sequence"/>
</dbReference>
<evidence type="ECO:0000256" key="2">
    <source>
        <dbReference type="ARBA" id="ARBA00022670"/>
    </source>
</evidence>
<comment type="caution">
    <text evidence="7">The sequence shown here is derived from an EMBL/GenBank/DDBJ whole genome shotgun (WGS) entry which is preliminary data.</text>
</comment>
<dbReference type="SUPFAM" id="SSF52096">
    <property type="entry name" value="ClpP/crotonase"/>
    <property type="match status" value="1"/>
</dbReference>